<reference evidence="2" key="1">
    <citation type="submission" date="2016-01" db="EMBL/GenBank/DDBJ databases">
        <authorList>
            <person name="Mitreva M."/>
            <person name="Pepin K.H."/>
            <person name="Mihindukulasuriya K.A."/>
            <person name="Fulton R."/>
            <person name="Fronick C."/>
            <person name="O'Laughlin M."/>
            <person name="Miner T."/>
            <person name="Herter B."/>
            <person name="Rosa B.A."/>
            <person name="Cordes M."/>
            <person name="Tomlinson C."/>
            <person name="Wollam A."/>
            <person name="Palsikar V.B."/>
            <person name="Mardis E.R."/>
            <person name="Wilson R.K."/>
        </authorList>
    </citation>
    <scope>NUCLEOTIDE SEQUENCE [LARGE SCALE GENOMIC DNA]</scope>
    <source>
        <strain evidence="2">GED7749B</strain>
    </source>
</reference>
<evidence type="ECO:0000313" key="2">
    <source>
        <dbReference type="Proteomes" id="UP000070376"/>
    </source>
</evidence>
<dbReference type="PATRIC" id="fig|1398.22.peg.1949"/>
<evidence type="ECO:0008006" key="3">
    <source>
        <dbReference type="Google" id="ProtNLM"/>
    </source>
</evidence>
<dbReference type="Proteomes" id="UP000070376">
    <property type="component" value="Unassembled WGS sequence"/>
</dbReference>
<proteinExistence type="predicted"/>
<gene>
    <name evidence="1" type="ORF">HMPREF3213_01949</name>
</gene>
<protein>
    <recommendedName>
        <fullName evidence="3">YheC/YheD family protein</fullName>
    </recommendedName>
</protein>
<dbReference type="InterPro" id="IPR026838">
    <property type="entry name" value="YheC/D"/>
</dbReference>
<accession>A0A133KQ57</accession>
<dbReference type="AlphaFoldDB" id="A0A133KQ57"/>
<dbReference type="Pfam" id="PF14398">
    <property type="entry name" value="ATPgrasp_YheCD"/>
    <property type="match status" value="1"/>
</dbReference>
<evidence type="ECO:0000313" key="1">
    <source>
        <dbReference type="EMBL" id="KWZ81632.1"/>
    </source>
</evidence>
<comment type="caution">
    <text evidence="1">The sequence shown here is derived from an EMBL/GenBank/DDBJ whole genome shotgun (WGS) entry which is preliminary data.</text>
</comment>
<dbReference type="Gene3D" id="3.30.470.20">
    <property type="entry name" value="ATP-grasp fold, B domain"/>
    <property type="match status" value="1"/>
</dbReference>
<name>A0A133KQ57_HEYCO</name>
<dbReference type="EMBL" id="LRPN01000070">
    <property type="protein sequence ID" value="KWZ81632.1"/>
    <property type="molecule type" value="Genomic_DNA"/>
</dbReference>
<organism evidence="1 2">
    <name type="scientific">Heyndrickxia coagulans</name>
    <name type="common">Weizmannia coagulans</name>
    <dbReference type="NCBI Taxonomy" id="1398"/>
    <lineage>
        <taxon>Bacteria</taxon>
        <taxon>Bacillati</taxon>
        <taxon>Bacillota</taxon>
        <taxon>Bacilli</taxon>
        <taxon>Bacillales</taxon>
        <taxon>Bacillaceae</taxon>
        <taxon>Heyndrickxia</taxon>
    </lineage>
</organism>
<sequence>MDRVRARVFRRKGGNGLASTIAFRHDDEMKGAAAEIPRALLSFLHILNGGLTIRFGGKTATAKVETDASGKTVMMLSADGYKHLKLPVPPARMRAFCQQGVLELGPVIAVLTELTGSAPSENIRPFCEELHHLLEKEGGYLFVEGLDSRAGTGCTFSDDCWKTREVPEPDIVYNRIHSRLAEKSRQFEKKTAAYKEKRIDFFNAKYLTKMEVYECLYANRFLRPYLPETCRYGPACLAEKLEASSVLYVKPENGSQGRGIIRIEKMEGRFLLGHTHKENSLPEVAENVEDIVKKMDQLTGTLPYILQQGIPLLSADGRQTDFRFLVWRTGAKNDWQIASSLARTAADDAIVSNLSQGGLPAKPAPLIFHHFGKEKGRLALELMHELAEAAAITLCSAGNGHFAEFGIDIGVDREGKPWVIEANVKPSKAAFGVSRGGIRPSVKALYRYGLFLWTERGMEHAG</sequence>
<dbReference type="SUPFAM" id="SSF56059">
    <property type="entry name" value="Glutathione synthetase ATP-binding domain-like"/>
    <property type="match status" value="1"/>
</dbReference>